<dbReference type="Gene3D" id="3.40.350.10">
    <property type="entry name" value="Creatinase/prolidase N-terminal domain"/>
    <property type="match status" value="2"/>
</dbReference>
<evidence type="ECO:0000256" key="5">
    <source>
        <dbReference type="ARBA" id="ARBA00023211"/>
    </source>
</evidence>
<dbReference type="Pfam" id="PF16189">
    <property type="entry name" value="Creatinase_N_2"/>
    <property type="match status" value="1"/>
</dbReference>
<feature type="domain" description="Peptidase M24 C-terminal" evidence="8">
    <location>
        <begin position="641"/>
        <end position="702"/>
    </location>
</feature>
<comment type="cofactor">
    <cofactor evidence="1">
        <name>Mn(2+)</name>
        <dbReference type="ChEBI" id="CHEBI:29035"/>
    </cofactor>
</comment>
<accession>A0ABP0ZQ69</accession>
<dbReference type="SUPFAM" id="SSF53092">
    <property type="entry name" value="Creatinase/prolidase N-terminal domain"/>
    <property type="match status" value="1"/>
</dbReference>
<dbReference type="Gene3D" id="3.90.230.10">
    <property type="entry name" value="Creatinase/methionine aminopeptidase superfamily"/>
    <property type="match status" value="1"/>
</dbReference>
<evidence type="ECO:0000313" key="9">
    <source>
        <dbReference type="EMBL" id="CAK9440424.1"/>
    </source>
</evidence>
<dbReference type="InterPro" id="IPR033740">
    <property type="entry name" value="Pept_M24B"/>
</dbReference>
<dbReference type="PANTHER" id="PTHR43763">
    <property type="entry name" value="XAA-PRO AMINOPEPTIDASE 1"/>
    <property type="match status" value="1"/>
</dbReference>
<evidence type="ECO:0000256" key="2">
    <source>
        <dbReference type="ARBA" id="ARBA00008766"/>
    </source>
</evidence>
<organism evidence="9 10">
    <name type="scientific">Lodderomyces beijingensis</name>
    <dbReference type="NCBI Taxonomy" id="1775926"/>
    <lineage>
        <taxon>Eukaryota</taxon>
        <taxon>Fungi</taxon>
        <taxon>Dikarya</taxon>
        <taxon>Ascomycota</taxon>
        <taxon>Saccharomycotina</taxon>
        <taxon>Pichiomycetes</taxon>
        <taxon>Debaryomycetaceae</taxon>
        <taxon>Candida/Lodderomyces clade</taxon>
        <taxon>Lodderomyces</taxon>
    </lineage>
</organism>
<dbReference type="Pfam" id="PF00557">
    <property type="entry name" value="Peptidase_M24"/>
    <property type="match status" value="1"/>
</dbReference>
<sequence>MSRVARAQCANCTCSPGLLSRANRKSSLFAKKINLNRINSGLKDPNSTSRKGSVFTLNPQSLCLPEAKEVNTTQRLLKLRNEMKKEDVAVYIVPSEDQHQSEYTSAYDQKRSFISGFSGSAGVAIITRELNSIAEEEQGTAALSTDGRYFTQAVDELDFNWILLKQGAKDEPTWEEWTVKQAVQLSLDSGQTAKIGVDPKLITFEQVAKFKKLIDGAKKKSPKAAVELTPVARNLVDGIWEEFETLPPSTRGEIKHLDIAFTGKSAKDKIEQVRKETFKKDDGDDVKGLIVTSLDEIAWLLNLRGSDIQYNPVFYSYVILTDEKLKFYVDKERLAPEIINDLESIGVTIEPYNDFYNALNTVSKEFSVYGHKFSISNNANWEVVRNLKCPYSEGGLSPIELLKSQKNEVELQGAKVAHLKDGRALIKFLAWLEDLMTKQEDIIDEVTADEKLLEFRKQEDNFVGLSFDTISASGANGAVIHYKPIKGVASMINPNKIYLNDSGSQFLEGTTDTTRTVHFNQPSSEQIRNYTLVLKGNIALSTLKFPEGTTGNLIDSIARQYLWKNGLDYGHGTSHGVGAYLNVHEGPIGIGPRPNAAKNKLQVGNLISNEPGFYKEGHYGIRLENVMFVKQSDYSFNGKRFLEFETVTKVPFCRKLIDVCLLTDDELNWLNRYHASIWKELNGTLEKNSVAYKWLRKETEPISRY</sequence>
<dbReference type="InterPro" id="IPR050422">
    <property type="entry name" value="X-Pro_aminopeptidase_P"/>
</dbReference>
<comment type="similarity">
    <text evidence="2">Belongs to the peptidase M24B family.</text>
</comment>
<keyword evidence="4" id="KW-0378">Hydrolase</keyword>
<evidence type="ECO:0000256" key="1">
    <source>
        <dbReference type="ARBA" id="ARBA00001936"/>
    </source>
</evidence>
<evidence type="ECO:0000256" key="4">
    <source>
        <dbReference type="ARBA" id="ARBA00022801"/>
    </source>
</evidence>
<dbReference type="CDD" id="cd01085">
    <property type="entry name" value="APP"/>
    <property type="match status" value="1"/>
</dbReference>
<evidence type="ECO:0000256" key="3">
    <source>
        <dbReference type="ARBA" id="ARBA00022723"/>
    </source>
</evidence>
<feature type="domain" description="Creatinase N-terminal" evidence="7">
    <location>
        <begin position="75"/>
        <end position="218"/>
    </location>
</feature>
<dbReference type="Proteomes" id="UP001497383">
    <property type="component" value="Chromosome 5"/>
</dbReference>
<dbReference type="SUPFAM" id="SSF55920">
    <property type="entry name" value="Creatinase/aminopeptidase"/>
    <property type="match status" value="1"/>
</dbReference>
<evidence type="ECO:0000259" key="7">
    <source>
        <dbReference type="Pfam" id="PF01321"/>
    </source>
</evidence>
<evidence type="ECO:0000259" key="8">
    <source>
        <dbReference type="Pfam" id="PF16188"/>
    </source>
</evidence>
<keyword evidence="3" id="KW-0479">Metal-binding</keyword>
<reference evidence="9 10" key="1">
    <citation type="submission" date="2024-03" db="EMBL/GenBank/DDBJ databases">
        <authorList>
            <person name="Brejova B."/>
        </authorList>
    </citation>
    <scope>NUCLEOTIDE SEQUENCE [LARGE SCALE GENOMIC DNA]</scope>
    <source>
        <strain evidence="9 10">CBS 14171</strain>
    </source>
</reference>
<dbReference type="InterPro" id="IPR029149">
    <property type="entry name" value="Creatin/AminoP/Spt16_N"/>
</dbReference>
<dbReference type="GeneID" id="92209720"/>
<dbReference type="Pfam" id="PF16188">
    <property type="entry name" value="Peptidase_M24_C"/>
    <property type="match status" value="1"/>
</dbReference>
<dbReference type="InterPro" id="IPR036005">
    <property type="entry name" value="Creatinase/aminopeptidase-like"/>
</dbReference>
<dbReference type="RefSeq" id="XP_066831462.1">
    <property type="nucleotide sequence ID" value="XM_066974755.1"/>
</dbReference>
<keyword evidence="10" id="KW-1185">Reference proteome</keyword>
<dbReference type="InterPro" id="IPR032416">
    <property type="entry name" value="Peptidase_M24_C"/>
</dbReference>
<keyword evidence="5" id="KW-0464">Manganese</keyword>
<protein>
    <submittedName>
        <fullName evidence="9">Uncharacterized protein</fullName>
    </submittedName>
</protein>
<proteinExistence type="inferred from homology"/>
<dbReference type="InterPro" id="IPR000587">
    <property type="entry name" value="Creatinase_N"/>
</dbReference>
<evidence type="ECO:0000259" key="6">
    <source>
        <dbReference type="Pfam" id="PF00557"/>
    </source>
</evidence>
<gene>
    <name evidence="9" type="ORF">LODBEIA_P45240</name>
</gene>
<evidence type="ECO:0000313" key="10">
    <source>
        <dbReference type="Proteomes" id="UP001497383"/>
    </source>
</evidence>
<dbReference type="EMBL" id="OZ022409">
    <property type="protein sequence ID" value="CAK9440424.1"/>
    <property type="molecule type" value="Genomic_DNA"/>
</dbReference>
<name>A0ABP0ZQ69_9ASCO</name>
<feature type="domain" description="Peptidase M24" evidence="6">
    <location>
        <begin position="415"/>
        <end position="630"/>
    </location>
</feature>
<dbReference type="Pfam" id="PF01321">
    <property type="entry name" value="Creatinase_N"/>
    <property type="match status" value="1"/>
</dbReference>
<dbReference type="InterPro" id="IPR000994">
    <property type="entry name" value="Pept_M24"/>
</dbReference>
<dbReference type="PANTHER" id="PTHR43763:SF6">
    <property type="entry name" value="XAA-PRO AMINOPEPTIDASE 1"/>
    <property type="match status" value="1"/>
</dbReference>